<dbReference type="PANTHER" id="PTHR10130:SF0">
    <property type="entry name" value="GH08708P"/>
    <property type="match status" value="1"/>
</dbReference>
<gene>
    <name evidence="18" type="ORF">RDWZM_009538</name>
</gene>
<feature type="compositionally biased region" description="Polar residues" evidence="15">
    <location>
        <begin position="1"/>
        <end position="24"/>
    </location>
</feature>
<dbReference type="PROSITE" id="PS50102">
    <property type="entry name" value="RRM"/>
    <property type="match status" value="2"/>
</dbReference>
<evidence type="ECO:0008006" key="20">
    <source>
        <dbReference type="Google" id="ProtNLM"/>
    </source>
</evidence>
<dbReference type="PROSITE" id="PS50005">
    <property type="entry name" value="TPR"/>
    <property type="match status" value="2"/>
</dbReference>
<dbReference type="InterPro" id="IPR019734">
    <property type="entry name" value="TPR_rpt"/>
</dbReference>
<dbReference type="GO" id="GO:0005052">
    <property type="term" value="F:peroxisome matrix targeting signal-1 binding"/>
    <property type="evidence" value="ECO:0007669"/>
    <property type="project" value="TreeGrafter"/>
</dbReference>
<evidence type="ECO:0000256" key="13">
    <source>
        <dbReference type="PROSITE-ProRule" id="PRU00339"/>
    </source>
</evidence>
<feature type="coiled-coil region" evidence="14">
    <location>
        <begin position="1280"/>
        <end position="1307"/>
    </location>
</feature>
<feature type="repeat" description="TPR" evidence="13">
    <location>
        <begin position="1728"/>
        <end position="1761"/>
    </location>
</feature>
<keyword evidence="14" id="KW-0175">Coiled coil</keyword>
<feature type="compositionally biased region" description="Low complexity" evidence="15">
    <location>
        <begin position="563"/>
        <end position="575"/>
    </location>
</feature>
<evidence type="ECO:0000256" key="1">
    <source>
        <dbReference type="ARBA" id="ARBA00004275"/>
    </source>
</evidence>
<dbReference type="PANTHER" id="PTHR10130">
    <property type="entry name" value="PEROXISOMAL TARGETING SIGNAL 1 RECEPTOR PEX5"/>
    <property type="match status" value="1"/>
</dbReference>
<feature type="compositionally biased region" description="Acidic residues" evidence="15">
    <location>
        <begin position="86"/>
        <end position="113"/>
    </location>
</feature>
<keyword evidence="6" id="KW-0808">Transferase</keyword>
<feature type="domain" description="SAM-dependent MTase TRM10-type" evidence="17">
    <location>
        <begin position="949"/>
        <end position="1143"/>
    </location>
</feature>
<proteinExistence type="inferred from homology"/>
<evidence type="ECO:0000256" key="3">
    <source>
        <dbReference type="ARBA" id="ARBA00005348"/>
    </source>
</evidence>
<evidence type="ECO:0000256" key="6">
    <source>
        <dbReference type="ARBA" id="ARBA00022679"/>
    </source>
</evidence>
<evidence type="ECO:0000256" key="12">
    <source>
        <dbReference type="PROSITE-ProRule" id="PRU00176"/>
    </source>
</evidence>
<evidence type="ECO:0000256" key="7">
    <source>
        <dbReference type="ARBA" id="ARBA00022691"/>
    </source>
</evidence>
<evidence type="ECO:0000256" key="11">
    <source>
        <dbReference type="ARBA" id="ARBA00023140"/>
    </source>
</evidence>
<feature type="compositionally biased region" description="Basic and acidic residues" evidence="15">
    <location>
        <begin position="163"/>
        <end position="177"/>
    </location>
</feature>
<comment type="subcellular location">
    <subcellularLocation>
        <location evidence="2">Cytoplasm</location>
    </subcellularLocation>
    <subcellularLocation>
        <location evidence="1">Peroxisome</location>
    </subcellularLocation>
</comment>
<dbReference type="GO" id="GO:0008168">
    <property type="term" value="F:methyltransferase activity"/>
    <property type="evidence" value="ECO:0007669"/>
    <property type="project" value="UniProtKB-KW"/>
</dbReference>
<dbReference type="GO" id="GO:0016560">
    <property type="term" value="P:protein import into peroxisome matrix, docking"/>
    <property type="evidence" value="ECO:0007669"/>
    <property type="project" value="TreeGrafter"/>
</dbReference>
<dbReference type="InterPro" id="IPR028564">
    <property type="entry name" value="MT_TRM10-typ"/>
</dbReference>
<dbReference type="Proteomes" id="UP001142055">
    <property type="component" value="Chromosome 3"/>
</dbReference>
<dbReference type="SUPFAM" id="SSF48452">
    <property type="entry name" value="TPR-like"/>
    <property type="match status" value="1"/>
</dbReference>
<keyword evidence="4" id="KW-0963">Cytoplasm</keyword>
<feature type="repeat" description="TPR" evidence="13">
    <location>
        <begin position="1598"/>
        <end position="1631"/>
    </location>
</feature>
<evidence type="ECO:0000256" key="9">
    <source>
        <dbReference type="ARBA" id="ARBA00022803"/>
    </source>
</evidence>
<keyword evidence="5" id="KW-0489">Methyltransferase</keyword>
<dbReference type="GO" id="GO:0005778">
    <property type="term" value="C:peroxisomal membrane"/>
    <property type="evidence" value="ECO:0007669"/>
    <property type="project" value="TreeGrafter"/>
</dbReference>
<evidence type="ECO:0000256" key="5">
    <source>
        <dbReference type="ARBA" id="ARBA00022603"/>
    </source>
</evidence>
<feature type="region of interest" description="Disordered" evidence="15">
    <location>
        <begin position="554"/>
        <end position="575"/>
    </location>
</feature>
<dbReference type="Pfam" id="PF13432">
    <property type="entry name" value="TPR_16"/>
    <property type="match status" value="2"/>
</dbReference>
<dbReference type="GO" id="GO:0005829">
    <property type="term" value="C:cytosol"/>
    <property type="evidence" value="ECO:0007669"/>
    <property type="project" value="TreeGrafter"/>
</dbReference>
<comment type="similarity">
    <text evidence="3">Belongs to the peroxisomal targeting signal receptor family.</text>
</comment>
<dbReference type="InterPro" id="IPR011990">
    <property type="entry name" value="TPR-like_helical_dom_sf"/>
</dbReference>
<dbReference type="InterPro" id="IPR012677">
    <property type="entry name" value="Nucleotide-bd_a/b_plait_sf"/>
</dbReference>
<evidence type="ECO:0000256" key="2">
    <source>
        <dbReference type="ARBA" id="ARBA00004496"/>
    </source>
</evidence>
<keyword evidence="8" id="KW-0677">Repeat</keyword>
<comment type="caution">
    <text evidence="18">The sequence shown here is derived from an EMBL/GenBank/DDBJ whole genome shotgun (WGS) entry which is preliminary data.</text>
</comment>
<feature type="domain" description="RRM" evidence="16">
    <location>
        <begin position="343"/>
        <end position="420"/>
    </location>
</feature>
<evidence type="ECO:0000256" key="14">
    <source>
        <dbReference type="SAM" id="Coils"/>
    </source>
</evidence>
<evidence type="ECO:0000256" key="4">
    <source>
        <dbReference type="ARBA" id="ARBA00022490"/>
    </source>
</evidence>
<feature type="compositionally biased region" description="Acidic residues" evidence="15">
    <location>
        <begin position="51"/>
        <end position="78"/>
    </location>
</feature>
<sequence>MNHTSLQNRTSVGNECDDNGSQTLMKRKKLKRDNYDNKKNEPSNDNVKNNEDEDCNQTNNDDDDDENEEEEDEEDEDGSTCSENSNAEDNDEEEVDNGEMNDDESDDYDEEDCIVLSSWSCSMSNDKSNDNNNLEESIVATANTITSNGEEQPEEQDLQQEQKPQHEPQHEPQREPQQEPELELQLEPQHELQQELQHESPKQNIEVVVLNNNNNDEDDNKTIHLDDSLSCESVAMSLSSSPTHTILESEDSIDEFGRQRRIESKDPCSELETTEMGVKYPDYHQVLILDAAKKLVDKRIRHSSSSNTKDMDDASSTTSDRDSLSPTTCPPSMVFRETDDEDRKIFIGGLSFDTSEFDLEKYFSRFGMVVTVNLKYDCMTGLSRGFAFVSFANERAVDEVLRRPFHIIHGRYIEARRAKSRPVFKKVFVGGIDSSMTDDDLREYFSRFGKVTEVDVPLDRFRNMRRNFCFIFFDEEEAAEEASMWPRQVIKNRIVDVRKTLPQPVHQQQKRIAQAAGLDLCEFDCNYKFGKMLTTASIVSASAALASHGLATPLQPPKVADGSTPTSTTNMTTATSSKLRLSVASNGHSFPATNFASNLNCFNSKYKYNYPMTMPSQPPPVYGYGPYSPYMAPPYGYPNSYMNGPYCPIYPMMAPGSTPTPATVTEQTTSAAALAAYAASMGTYSQYAVPEPNNTSTSTSNTYSNGYYGSTTSTSSTTTAITTPTNMDAYYGYYSTVPPPPPPPLDTNTNTLEQMKTTNGMSITNLNANISTICLSPLGSTFAKSFASIQTKTKNYLDRLIENKYISPTDNVDECALKISTILEQYEYELYNNSYILLEDVSLETDILDEEHFQLTLRELNDIMNSRDGKEHKNIIHYFVKGKTTSYLNKFRKKAEKEMKSAIKKKKYQFSQDTMGPSGIWNSQNEIEYGLWRNALFVKILRSSVSHIYDRRLLSASCLDESNPRIIIDFDYVGAMNYFNIRRCATQIRQIIAFNKYKTNLPFTLEFFESEQTTRPPQFEDLLFRIIQNWNDGRFPYTINQGRSLVDMYPKSEVLNPNNVFVIPAYVTNNSRDHLFSKIHSQLKSQNIKFRRLPSSDYVVWNKFHGVLSMSNVFNIIHDIRYDTSFNWNTVFRKYLLGECIKTDEELFDLERIRHERVKKRQRSINNSYSNEKIAKWLQLNHPNFAPFSANIFDRRLSTMSFQSLIESGGDCGTANPVVELARQFTQPSSDAAILENPNISAAPGGGIHRNIQNVDQNLQIPRITDFLQQNEPDTSSFNMEALLEQMRKMEQTIEREESNIDSGNLNKPDPLISNSSPSIEKEYWSEITNSVEFGQNSNDSSFPTLTSNNWADEYFREFSGAANRDIEEILNEKQDEQSDHDHSLYRKQIVDGFESFFSIDPSSSFSSAFREYPQGIDATKESPTDTFNLKDLVSDQEERLMNMLLSSNGNFDVEDIPEIAPLQPLRDDEIDKLLNTNVSNTETNQELKVETSPLATDTTNSATQEKLGISKEPEMVQQSQVKPIQIHEQLDELLKEEHPYHYRFVEENPFVRSDEEKAEEESNIDYIGEGLRRLEIGDIPAAVLYFEAAAKTKPDNVKAWSLLGTAHAKNENDRKAISAMKRCLALEPTNLDALMHLGICFTNESMPNEACYALKEWLRQNGKYSHLITQMEKNKIDNEESYMGPTPMSKRWRATPIIGNVFTNGFFDSVRQCFFEAATISPDEPDADVQCGLGVLFNLSGEYDKAADCFRTAVAVRQSDYTLWNRLGATLANGGNSAEAMAAYREALVRYPGYIRARYNLGISCILLGANREAIDHLLAVLNQQTAGTKSASDSSDSTIQELLSHPNQVTSKNVWHTLRSVLISMGRSDLNEAVNQLDLNRLNDEFGFQSTEPDI</sequence>
<dbReference type="SUPFAM" id="SSF54928">
    <property type="entry name" value="RNA-binding domain, RBD"/>
    <property type="match status" value="2"/>
</dbReference>
<feature type="region of interest" description="Disordered" evidence="15">
    <location>
        <begin position="1"/>
        <end position="114"/>
    </location>
</feature>
<keyword evidence="19" id="KW-1185">Reference proteome</keyword>
<dbReference type="GO" id="GO:0032259">
    <property type="term" value="P:methylation"/>
    <property type="evidence" value="ECO:0007669"/>
    <property type="project" value="UniProtKB-KW"/>
</dbReference>
<dbReference type="Gene3D" id="3.40.1280.30">
    <property type="match status" value="1"/>
</dbReference>
<dbReference type="SMART" id="SM00028">
    <property type="entry name" value="TPR"/>
    <property type="match status" value="5"/>
</dbReference>
<feature type="domain" description="RRM" evidence="16">
    <location>
        <begin position="425"/>
        <end position="502"/>
    </location>
</feature>
<evidence type="ECO:0000259" key="17">
    <source>
        <dbReference type="PROSITE" id="PS51675"/>
    </source>
</evidence>
<dbReference type="InterPro" id="IPR038459">
    <property type="entry name" value="MT_TRM10-typ_sf"/>
</dbReference>
<dbReference type="SMART" id="SM00360">
    <property type="entry name" value="RRM"/>
    <property type="match status" value="2"/>
</dbReference>
<dbReference type="Gene3D" id="1.25.40.10">
    <property type="entry name" value="Tetratricopeptide repeat domain"/>
    <property type="match status" value="1"/>
</dbReference>
<dbReference type="InterPro" id="IPR000504">
    <property type="entry name" value="RRM_dom"/>
</dbReference>
<evidence type="ECO:0000313" key="19">
    <source>
        <dbReference type="Proteomes" id="UP001142055"/>
    </source>
</evidence>
<accession>A0A9Q0RMD8</accession>
<feature type="compositionally biased region" description="Basic and acidic residues" evidence="15">
    <location>
        <begin position="188"/>
        <end position="201"/>
    </location>
</feature>
<dbReference type="InterPro" id="IPR024111">
    <property type="entry name" value="PEX5/PEX5L"/>
</dbReference>
<dbReference type="InterPro" id="IPR035979">
    <property type="entry name" value="RBD_domain_sf"/>
</dbReference>
<organism evidence="18 19">
    <name type="scientific">Blomia tropicalis</name>
    <name type="common">Mite</name>
    <dbReference type="NCBI Taxonomy" id="40697"/>
    <lineage>
        <taxon>Eukaryota</taxon>
        <taxon>Metazoa</taxon>
        <taxon>Ecdysozoa</taxon>
        <taxon>Arthropoda</taxon>
        <taxon>Chelicerata</taxon>
        <taxon>Arachnida</taxon>
        <taxon>Acari</taxon>
        <taxon>Acariformes</taxon>
        <taxon>Sarcoptiformes</taxon>
        <taxon>Astigmata</taxon>
        <taxon>Glycyphagoidea</taxon>
        <taxon>Echimyopodidae</taxon>
        <taxon>Blomia</taxon>
    </lineage>
</organism>
<name>A0A9Q0RMD8_BLOTA</name>
<reference evidence="18" key="1">
    <citation type="submission" date="2022-12" db="EMBL/GenBank/DDBJ databases">
        <title>Genome assemblies of Blomia tropicalis.</title>
        <authorList>
            <person name="Cui Y."/>
        </authorList>
    </citation>
    <scope>NUCLEOTIDE SEQUENCE</scope>
    <source>
        <tissue evidence="18">Adult mites</tissue>
    </source>
</reference>
<evidence type="ECO:0000256" key="8">
    <source>
        <dbReference type="ARBA" id="ARBA00022737"/>
    </source>
</evidence>
<feature type="region of interest" description="Disordered" evidence="15">
    <location>
        <begin position="147"/>
        <end position="202"/>
    </location>
</feature>
<dbReference type="PROSITE" id="PS51675">
    <property type="entry name" value="SAM_MT_TRM10"/>
    <property type="match status" value="1"/>
</dbReference>
<evidence type="ECO:0000313" key="18">
    <source>
        <dbReference type="EMBL" id="KAJ6218381.1"/>
    </source>
</evidence>
<feature type="compositionally biased region" description="Basic and acidic residues" evidence="15">
    <location>
        <begin position="32"/>
        <end position="42"/>
    </location>
</feature>
<keyword evidence="11" id="KW-0576">Peroxisome</keyword>
<keyword evidence="9 13" id="KW-0802">TPR repeat</keyword>
<evidence type="ECO:0000256" key="10">
    <source>
        <dbReference type="ARBA" id="ARBA00022884"/>
    </source>
</evidence>
<dbReference type="GO" id="GO:0003723">
    <property type="term" value="F:RNA binding"/>
    <property type="evidence" value="ECO:0007669"/>
    <property type="project" value="UniProtKB-UniRule"/>
</dbReference>
<keyword evidence="7" id="KW-0949">S-adenosyl-L-methionine</keyword>
<evidence type="ECO:0000259" key="16">
    <source>
        <dbReference type="PROSITE" id="PS50102"/>
    </source>
</evidence>
<protein>
    <recommendedName>
        <fullName evidence="20">Peroxin-5</fullName>
    </recommendedName>
</protein>
<feature type="region of interest" description="Disordered" evidence="15">
    <location>
        <begin position="300"/>
        <end position="333"/>
    </location>
</feature>
<dbReference type="Pfam" id="PF00076">
    <property type="entry name" value="RRM_1"/>
    <property type="match status" value="2"/>
</dbReference>
<keyword evidence="10 12" id="KW-0694">RNA-binding</keyword>
<dbReference type="EMBL" id="JAPWDV010000003">
    <property type="protein sequence ID" value="KAJ6218381.1"/>
    <property type="molecule type" value="Genomic_DNA"/>
</dbReference>
<evidence type="ECO:0000256" key="15">
    <source>
        <dbReference type="SAM" id="MobiDB-lite"/>
    </source>
</evidence>
<dbReference type="Gene3D" id="3.30.70.330">
    <property type="match status" value="2"/>
</dbReference>